<dbReference type="InterPro" id="IPR011042">
    <property type="entry name" value="6-blade_b-propeller_TolB-like"/>
</dbReference>
<name>A0A7C3Z0J2_UNCW3</name>
<protein>
    <recommendedName>
        <fullName evidence="1">WW domain-containing protein</fullName>
    </recommendedName>
</protein>
<dbReference type="InterPro" id="IPR001202">
    <property type="entry name" value="WW_dom"/>
</dbReference>
<accession>A0A7C3Z0J2</accession>
<dbReference type="EMBL" id="DTMQ01000040">
    <property type="protein sequence ID" value="HGE99617.1"/>
    <property type="molecule type" value="Genomic_DNA"/>
</dbReference>
<dbReference type="AlphaFoldDB" id="A0A7C3Z0J2"/>
<comment type="caution">
    <text evidence="2">The sequence shown here is derived from an EMBL/GenBank/DDBJ whole genome shotgun (WGS) entry which is preliminary data.</text>
</comment>
<reference evidence="2" key="1">
    <citation type="journal article" date="2020" name="mSystems">
        <title>Genome- and Community-Level Interaction Insights into Carbon Utilization and Element Cycling Functions of Hydrothermarchaeota in Hydrothermal Sediment.</title>
        <authorList>
            <person name="Zhou Z."/>
            <person name="Liu Y."/>
            <person name="Xu W."/>
            <person name="Pan J."/>
            <person name="Luo Z.H."/>
            <person name="Li M."/>
        </authorList>
    </citation>
    <scope>NUCLEOTIDE SEQUENCE [LARGE SCALE GENOMIC DNA]</scope>
    <source>
        <strain evidence="2">SpSt-906</strain>
    </source>
</reference>
<organism evidence="2">
    <name type="scientific">candidate division WOR-3 bacterium</name>
    <dbReference type="NCBI Taxonomy" id="2052148"/>
    <lineage>
        <taxon>Bacteria</taxon>
        <taxon>Bacteria division WOR-3</taxon>
    </lineage>
</organism>
<dbReference type="Gene3D" id="2.120.10.30">
    <property type="entry name" value="TolB, C-terminal domain"/>
    <property type="match status" value="1"/>
</dbReference>
<sequence length="363" mass="40552">MASLSILVLLSLFCKKGPGEENYLKPINVSNNPARSIEPSIAVDSKGTVHLVWTDYTPGKRQIFYAFKPKGGVWTVPVNVSNTYRSASHPSLVVDKEDNLHLAWQQWVNGLGWVIFYSYQLPSGGWSTPETIIATGGDVGPKIVVDSVGRVFMVWYGGGYSGRIYFSLRETNGMWTSPVPLCERGYVDFEPEIAVDKKGKVHVAWNFWDGGYSSNVFYTMRDTMGNWSEPSIIFAIDSFADYPVLTSDKDGNVHIAWWDSTLIYMYKSPEGNWSAPEFPGVGLSPYAIAIDNNGTVYIAYLGPRLIKKTKDGSWEKPILVVRRLGGIPSLAIDNEGIKHLAWDCTPPDTIDTQDIYYVEVKDY</sequence>
<feature type="domain" description="WW" evidence="1">
    <location>
        <begin position="104"/>
        <end position="129"/>
    </location>
</feature>
<evidence type="ECO:0000259" key="1">
    <source>
        <dbReference type="PROSITE" id="PS01159"/>
    </source>
</evidence>
<dbReference type="SUPFAM" id="SSF89372">
    <property type="entry name" value="Fucose-specific lectin"/>
    <property type="match status" value="1"/>
</dbReference>
<gene>
    <name evidence="2" type="ORF">ENX07_06070</name>
</gene>
<dbReference type="PROSITE" id="PS01159">
    <property type="entry name" value="WW_DOMAIN_1"/>
    <property type="match status" value="1"/>
</dbReference>
<evidence type="ECO:0000313" key="2">
    <source>
        <dbReference type="EMBL" id="HGE99617.1"/>
    </source>
</evidence>
<dbReference type="CDD" id="cd15482">
    <property type="entry name" value="Sialidase_non-viral"/>
    <property type="match status" value="1"/>
</dbReference>
<proteinExistence type="predicted"/>